<dbReference type="EMBL" id="CP142435">
    <property type="protein sequence ID" value="XBC49710.1"/>
    <property type="molecule type" value="Genomic_DNA"/>
</dbReference>
<dbReference type="KEGG" id="dst:VUQ06_00380"/>
<reference evidence="1" key="1">
    <citation type="submission" date="2023-12" db="EMBL/GenBank/DDBJ databases">
        <title>Dolosigranulum savutii sp. nov. isolated from human upper respiratory samples collected in Botswana.</title>
        <authorList>
            <person name="Kelly M.S."/>
        </authorList>
    </citation>
    <scope>NUCLEOTIDE SEQUENCE</scope>
    <source>
        <strain evidence="1">MSK294</strain>
    </source>
</reference>
<proteinExistence type="predicted"/>
<dbReference type="AlphaFoldDB" id="A0AB74U2U5"/>
<sequence length="70" mass="8448">MDPLGIDMDVLPSKAILDYCRKVLPWTERVIYDEENNEYYVFQSDTPKEIFELLDEIQPELDFEVRVYEE</sequence>
<accession>A0AB74U2U5</accession>
<gene>
    <name evidence="1" type="ORF">VUQ06_00380</name>
</gene>
<protein>
    <submittedName>
        <fullName evidence="1">Uncharacterized protein</fullName>
    </submittedName>
</protein>
<evidence type="ECO:0000313" key="1">
    <source>
        <dbReference type="EMBL" id="XBC49710.1"/>
    </source>
</evidence>
<dbReference type="RefSeq" id="WP_347301435.1">
    <property type="nucleotide sequence ID" value="NZ_CP142435.1"/>
</dbReference>
<name>A0AB74U2U5_9LACT</name>
<organism evidence="1">
    <name type="scientific">Dolosigranulum savutiense</name>
    <dbReference type="NCBI Taxonomy" id="3110288"/>
    <lineage>
        <taxon>Bacteria</taxon>
        <taxon>Bacillati</taxon>
        <taxon>Bacillota</taxon>
        <taxon>Bacilli</taxon>
        <taxon>Lactobacillales</taxon>
        <taxon>Carnobacteriaceae</taxon>
        <taxon>Dolosigranulum</taxon>
    </lineage>
</organism>